<reference evidence="7 8" key="1">
    <citation type="submission" date="2021-08" db="EMBL/GenBank/DDBJ databases">
        <title>Muricauda profundi sp. nov., a marine bacterium isolated from deep seawater of the Mariana Trench.</title>
        <authorList>
            <person name="Wei Y."/>
        </authorList>
    </citation>
    <scope>NUCLEOTIDE SEQUENCE [LARGE SCALE GENOMIC DNA]</scope>
    <source>
        <strain evidence="7 8">W52</strain>
    </source>
</reference>
<proteinExistence type="inferred from homology"/>
<keyword evidence="2 4" id="KW-0413">Isomerase</keyword>
<dbReference type="Pfam" id="PF01479">
    <property type="entry name" value="S4"/>
    <property type="match status" value="1"/>
</dbReference>
<evidence type="ECO:0000256" key="4">
    <source>
        <dbReference type="RuleBase" id="RU003887"/>
    </source>
</evidence>
<dbReference type="PROSITE" id="PS50889">
    <property type="entry name" value="S4"/>
    <property type="match status" value="1"/>
</dbReference>
<dbReference type="CDD" id="cd02870">
    <property type="entry name" value="PseudoU_synth_RsuA_like"/>
    <property type="match status" value="1"/>
</dbReference>
<evidence type="ECO:0000256" key="1">
    <source>
        <dbReference type="ARBA" id="ARBA00008348"/>
    </source>
</evidence>
<dbReference type="PROSITE" id="PS01149">
    <property type="entry name" value="PSI_RSU"/>
    <property type="match status" value="1"/>
</dbReference>
<dbReference type="SUPFAM" id="SSF55174">
    <property type="entry name" value="Alpha-L RNA-binding motif"/>
    <property type="match status" value="1"/>
</dbReference>
<dbReference type="Gene3D" id="3.10.290.10">
    <property type="entry name" value="RNA-binding S4 domain"/>
    <property type="match status" value="1"/>
</dbReference>
<feature type="region of interest" description="Disordered" evidence="5">
    <location>
        <begin position="1"/>
        <end position="45"/>
    </location>
</feature>
<evidence type="ECO:0000256" key="5">
    <source>
        <dbReference type="SAM" id="MobiDB-lite"/>
    </source>
</evidence>
<dbReference type="SUPFAM" id="SSF55120">
    <property type="entry name" value="Pseudouridine synthase"/>
    <property type="match status" value="1"/>
</dbReference>
<keyword evidence="3" id="KW-0694">RNA-binding</keyword>
<evidence type="ECO:0000313" key="7">
    <source>
        <dbReference type="EMBL" id="MBW8199750.1"/>
    </source>
</evidence>
<dbReference type="Proteomes" id="UP001196136">
    <property type="component" value="Unassembled WGS sequence"/>
</dbReference>
<sequence length="280" mass="31888">MAKSDNNRGKRPSKNFKGGERKKPFNKNFSSRPKQNAPQKKSNPDEIRLNRYIANAGICSRREADTYIAAGNVTVNGKPVTEMGYKVKRSDDVRFDGKRLNLEKKEYVLLNKPKNFITTTSDEKGRRTVMELISSASNNRLLPVGRLDRNTTGLLLFTNDGDLTKKLTHPTHNVRKIYHVHLDNNLSLGDLHKIEAGLELEDGPISVDSVSYIQGAPKREVGVEIHSGRNRIVRRIFEHFGYNVTKLDRVVFAGLTKKDLPRGHWRYLTEQEVINLKNIK</sequence>
<evidence type="ECO:0000256" key="3">
    <source>
        <dbReference type="PROSITE-ProRule" id="PRU00182"/>
    </source>
</evidence>
<dbReference type="EC" id="5.4.99.-" evidence="4"/>
<evidence type="ECO:0000256" key="2">
    <source>
        <dbReference type="ARBA" id="ARBA00023235"/>
    </source>
</evidence>
<dbReference type="InterPro" id="IPR020103">
    <property type="entry name" value="PsdUridine_synth_cat_dom_sf"/>
</dbReference>
<organism evidence="7 8">
    <name type="scientific">Flagellimonas abyssi</name>
    <dbReference type="NCBI Taxonomy" id="2864871"/>
    <lineage>
        <taxon>Bacteria</taxon>
        <taxon>Pseudomonadati</taxon>
        <taxon>Bacteroidota</taxon>
        <taxon>Flavobacteriia</taxon>
        <taxon>Flavobacteriales</taxon>
        <taxon>Flavobacteriaceae</taxon>
        <taxon>Flagellimonas</taxon>
    </lineage>
</organism>
<dbReference type="InterPro" id="IPR000748">
    <property type="entry name" value="PsdUridine_synth_RsuA/RluB/E/F"/>
</dbReference>
<gene>
    <name evidence="7" type="ORF">K1F36_07910</name>
</gene>
<comment type="caution">
    <text evidence="7">The sequence shown here is derived from an EMBL/GenBank/DDBJ whole genome shotgun (WGS) entry which is preliminary data.</text>
</comment>
<keyword evidence="8" id="KW-1185">Reference proteome</keyword>
<dbReference type="EMBL" id="JAHZSV010000008">
    <property type="protein sequence ID" value="MBW8199750.1"/>
    <property type="molecule type" value="Genomic_DNA"/>
</dbReference>
<dbReference type="InterPro" id="IPR006145">
    <property type="entry name" value="PsdUridine_synth_RsuA/RluA"/>
</dbReference>
<dbReference type="RefSeq" id="WP_220113338.1">
    <property type="nucleotide sequence ID" value="NZ_JAHZSV010000008.1"/>
</dbReference>
<dbReference type="PANTHER" id="PTHR47683">
    <property type="entry name" value="PSEUDOURIDINE SYNTHASE FAMILY PROTEIN-RELATED"/>
    <property type="match status" value="1"/>
</dbReference>
<evidence type="ECO:0000313" key="8">
    <source>
        <dbReference type="Proteomes" id="UP001196136"/>
    </source>
</evidence>
<dbReference type="Pfam" id="PF00849">
    <property type="entry name" value="PseudoU_synth_2"/>
    <property type="match status" value="1"/>
</dbReference>
<dbReference type="InterPro" id="IPR020094">
    <property type="entry name" value="TruA/RsuA/RluB/E/F_N"/>
</dbReference>
<protein>
    <recommendedName>
        <fullName evidence="4">Pseudouridine synthase</fullName>
        <ecNumber evidence="4">5.4.99.-</ecNumber>
    </recommendedName>
</protein>
<evidence type="ECO:0000259" key="6">
    <source>
        <dbReference type="SMART" id="SM00363"/>
    </source>
</evidence>
<comment type="similarity">
    <text evidence="1 4">Belongs to the pseudouridine synthase RsuA family.</text>
</comment>
<dbReference type="PANTHER" id="PTHR47683:SF2">
    <property type="entry name" value="RNA-BINDING S4 DOMAIN-CONTAINING PROTEIN"/>
    <property type="match status" value="1"/>
</dbReference>
<dbReference type="InterPro" id="IPR050343">
    <property type="entry name" value="RsuA_PseudoU_synthase"/>
</dbReference>
<dbReference type="InterPro" id="IPR042092">
    <property type="entry name" value="PsdUridine_s_RsuA/RluB/E/F_cat"/>
</dbReference>
<dbReference type="NCBIfam" id="TIGR00093">
    <property type="entry name" value="pseudouridine synthase"/>
    <property type="match status" value="1"/>
</dbReference>
<dbReference type="InterPro" id="IPR002942">
    <property type="entry name" value="S4_RNA-bd"/>
</dbReference>
<accession>A0ABS7EQT0</accession>
<feature type="domain" description="RNA-binding S4" evidence="6">
    <location>
        <begin position="47"/>
        <end position="108"/>
    </location>
</feature>
<name>A0ABS7EQT0_9FLAO</name>
<dbReference type="SMART" id="SM00363">
    <property type="entry name" value="S4"/>
    <property type="match status" value="1"/>
</dbReference>
<dbReference type="InterPro" id="IPR018496">
    <property type="entry name" value="PsdUridine_synth_RsuA/RluB_CS"/>
</dbReference>
<dbReference type="InterPro" id="IPR036986">
    <property type="entry name" value="S4_RNA-bd_sf"/>
</dbReference>
<dbReference type="Gene3D" id="3.30.70.580">
    <property type="entry name" value="Pseudouridine synthase I, catalytic domain, N-terminal subdomain"/>
    <property type="match status" value="1"/>
</dbReference>
<dbReference type="CDD" id="cd00165">
    <property type="entry name" value="S4"/>
    <property type="match status" value="1"/>
</dbReference>
<dbReference type="Gene3D" id="3.30.70.1560">
    <property type="entry name" value="Alpha-L RNA-binding motif"/>
    <property type="match status" value="1"/>
</dbReference>
<feature type="compositionally biased region" description="Polar residues" evidence="5">
    <location>
        <begin position="27"/>
        <end position="41"/>
    </location>
</feature>